<comment type="caution">
    <text evidence="1">The sequence shown here is derived from an EMBL/GenBank/DDBJ whole genome shotgun (WGS) entry which is preliminary data.</text>
</comment>
<accession>A0AAD4S0X1</accession>
<keyword evidence="2" id="KW-1185">Reference proteome</keyword>
<feature type="non-terminal residue" evidence="1">
    <location>
        <position position="58"/>
    </location>
</feature>
<sequence>GGKSKTELIAFAFPREQLRQQVLKTRAVEDRVRTLEFTVETLMTGLSCNPSTRNANAQ</sequence>
<gene>
    <name evidence="1" type="ORF">MKW98_030809</name>
</gene>
<dbReference type="Proteomes" id="UP001202328">
    <property type="component" value="Unassembled WGS sequence"/>
</dbReference>
<feature type="non-terminal residue" evidence="1">
    <location>
        <position position="1"/>
    </location>
</feature>
<dbReference type="AlphaFoldDB" id="A0AAD4S0X1"/>
<reference evidence="1" key="1">
    <citation type="submission" date="2022-04" db="EMBL/GenBank/DDBJ databases">
        <title>A functionally conserved STORR gene fusion in Papaver species that diverged 16.8 million years ago.</title>
        <authorList>
            <person name="Catania T."/>
        </authorList>
    </citation>
    <scope>NUCLEOTIDE SEQUENCE</scope>
    <source>
        <strain evidence="1">S-188037</strain>
    </source>
</reference>
<protein>
    <submittedName>
        <fullName evidence="1">Uncharacterized protein</fullName>
    </submittedName>
</protein>
<evidence type="ECO:0000313" key="1">
    <source>
        <dbReference type="EMBL" id="KAI3850749.1"/>
    </source>
</evidence>
<proteinExistence type="predicted"/>
<evidence type="ECO:0000313" key="2">
    <source>
        <dbReference type="Proteomes" id="UP001202328"/>
    </source>
</evidence>
<organism evidence="1 2">
    <name type="scientific">Papaver atlanticum</name>
    <dbReference type="NCBI Taxonomy" id="357466"/>
    <lineage>
        <taxon>Eukaryota</taxon>
        <taxon>Viridiplantae</taxon>
        <taxon>Streptophyta</taxon>
        <taxon>Embryophyta</taxon>
        <taxon>Tracheophyta</taxon>
        <taxon>Spermatophyta</taxon>
        <taxon>Magnoliopsida</taxon>
        <taxon>Ranunculales</taxon>
        <taxon>Papaveraceae</taxon>
        <taxon>Papaveroideae</taxon>
        <taxon>Papaver</taxon>
    </lineage>
</organism>
<dbReference type="EMBL" id="JAJJMB010015994">
    <property type="protein sequence ID" value="KAI3850749.1"/>
    <property type="molecule type" value="Genomic_DNA"/>
</dbReference>
<name>A0AAD4S0X1_9MAGN</name>